<evidence type="ECO:0008006" key="4">
    <source>
        <dbReference type="Google" id="ProtNLM"/>
    </source>
</evidence>
<feature type="compositionally biased region" description="Low complexity" evidence="1">
    <location>
        <begin position="164"/>
        <end position="192"/>
    </location>
</feature>
<dbReference type="OrthoDB" id="1714177at2759"/>
<reference evidence="2 3" key="1">
    <citation type="journal article" date="2010" name="Plant Cell">
        <title>The Chlorella variabilis NC64A genome reveals adaptation to photosymbiosis, coevolution with viruses, and cryptic sex.</title>
        <authorList>
            <person name="Blanc G."/>
            <person name="Duncan G."/>
            <person name="Agarkova I."/>
            <person name="Borodovsky M."/>
            <person name="Gurnon J."/>
            <person name="Kuo A."/>
            <person name="Lindquist E."/>
            <person name="Lucas S."/>
            <person name="Pangilinan J."/>
            <person name="Polle J."/>
            <person name="Salamov A."/>
            <person name="Terry A."/>
            <person name="Yamada T."/>
            <person name="Dunigan D.D."/>
            <person name="Grigoriev I.V."/>
            <person name="Claverie J.M."/>
            <person name="Van Etten J.L."/>
        </authorList>
    </citation>
    <scope>NUCLEOTIDE SEQUENCE [LARGE SCALE GENOMIC DNA]</scope>
    <source>
        <strain evidence="2 3">NC64A</strain>
    </source>
</reference>
<accession>E1ZGS1</accession>
<dbReference type="eggNOG" id="KOG0950">
    <property type="taxonomic scope" value="Eukaryota"/>
</dbReference>
<evidence type="ECO:0000313" key="2">
    <source>
        <dbReference type="EMBL" id="EFN54803.1"/>
    </source>
</evidence>
<feature type="region of interest" description="Disordered" evidence="1">
    <location>
        <begin position="110"/>
        <end position="201"/>
    </location>
</feature>
<evidence type="ECO:0000256" key="1">
    <source>
        <dbReference type="SAM" id="MobiDB-lite"/>
    </source>
</evidence>
<feature type="compositionally biased region" description="Low complexity" evidence="1">
    <location>
        <begin position="110"/>
        <end position="148"/>
    </location>
</feature>
<dbReference type="AlphaFoldDB" id="E1ZGS1"/>
<proteinExistence type="predicted"/>
<dbReference type="InParanoid" id="E1ZGS1"/>
<keyword evidence="3" id="KW-1185">Reference proteome</keyword>
<sequence length="349" mass="36604">MADVLLLTPQSMAFVSCSGVPGLQAYPKSTKAAERAHRSRLNKVHDEAVRRISAGDDTPSLQLQARASQQRWQQQTVQRLKGAVVGPAVPHAFAVAGAAAAQQHAPLPAASFSESSSTNGSSSSSSSFGNSASSWGAAASPTAAAQQAPLLRPQQPSTAGDGAGLYAAAHTPPAARQAAAAAPPPAEQQQQAVGGGGEAAEVSEEAIAAAFRNEPPPDVHVVNTLAAAQAAARQLMSMPDGSVFACDTEVMDIDVSSHSPCCHGKVICFSIYAGPDMHWGEELPAVGAPRRSMLWVDTWLDGEEGRAGEARAIVEAFRPFWESQQHKKPPLHLRELFGGNDEWQRKDEL</sequence>
<dbReference type="GeneID" id="17354516"/>
<protein>
    <recommendedName>
        <fullName evidence="4">3'-5' exonuclease domain-containing protein</fullName>
    </recommendedName>
</protein>
<dbReference type="Proteomes" id="UP000008141">
    <property type="component" value="Unassembled WGS sequence"/>
</dbReference>
<gene>
    <name evidence="2" type="ORF">CHLNCDRAFT_134784</name>
</gene>
<dbReference type="STRING" id="554065.E1ZGS1"/>
<dbReference type="EMBL" id="GL433846">
    <property type="protein sequence ID" value="EFN54803.1"/>
    <property type="molecule type" value="Genomic_DNA"/>
</dbReference>
<dbReference type="RefSeq" id="XP_005846905.1">
    <property type="nucleotide sequence ID" value="XM_005846843.1"/>
</dbReference>
<name>E1ZGS1_CHLVA</name>
<evidence type="ECO:0000313" key="3">
    <source>
        <dbReference type="Proteomes" id="UP000008141"/>
    </source>
</evidence>
<organism evidence="3">
    <name type="scientific">Chlorella variabilis</name>
    <name type="common">Green alga</name>
    <dbReference type="NCBI Taxonomy" id="554065"/>
    <lineage>
        <taxon>Eukaryota</taxon>
        <taxon>Viridiplantae</taxon>
        <taxon>Chlorophyta</taxon>
        <taxon>core chlorophytes</taxon>
        <taxon>Trebouxiophyceae</taxon>
        <taxon>Chlorellales</taxon>
        <taxon>Chlorellaceae</taxon>
        <taxon>Chlorella clade</taxon>
        <taxon>Chlorella</taxon>
    </lineage>
</organism>
<dbReference type="KEGG" id="cvr:CHLNCDRAFT_134784"/>